<evidence type="ECO:0000259" key="2">
    <source>
        <dbReference type="PROSITE" id="PS50279"/>
    </source>
</evidence>
<dbReference type="InterPro" id="IPR002223">
    <property type="entry name" value="Kunitz_BPTI"/>
</dbReference>
<feature type="domain" description="BPTI/Kunitz inhibitor" evidence="2">
    <location>
        <begin position="42"/>
        <end position="92"/>
    </location>
</feature>
<sequence>MIAVSAILTLLIVNSMTMSSYATYIFLPSHYADIQIGDEDPCVLPKDSGMGHAYFPSYYYDALQHACLPFVYRGVKGNANRFRTIYECEAVCMMNIN</sequence>
<dbReference type="Proteomes" id="UP000321570">
    <property type="component" value="Unassembled WGS sequence"/>
</dbReference>
<evidence type="ECO:0000313" key="3">
    <source>
        <dbReference type="EMBL" id="VUZ50243.1"/>
    </source>
</evidence>
<dbReference type="InterPro" id="IPR036880">
    <property type="entry name" value="Kunitz_BPTI_sf"/>
</dbReference>
<dbReference type="EMBL" id="CABIJS010000355">
    <property type="protein sequence ID" value="VUZ50243.1"/>
    <property type="molecule type" value="Genomic_DNA"/>
</dbReference>
<proteinExistence type="predicted"/>
<dbReference type="InterPro" id="IPR050098">
    <property type="entry name" value="TFPI/VKTCI-like"/>
</dbReference>
<name>A0A564YU69_HYMDI</name>
<dbReference type="GO" id="GO:0004867">
    <property type="term" value="F:serine-type endopeptidase inhibitor activity"/>
    <property type="evidence" value="ECO:0007669"/>
    <property type="project" value="InterPro"/>
</dbReference>
<dbReference type="PANTHER" id="PTHR10083">
    <property type="entry name" value="KUNITZ-TYPE PROTEASE INHIBITOR-RELATED"/>
    <property type="match status" value="1"/>
</dbReference>
<feature type="signal peptide" evidence="1">
    <location>
        <begin position="1"/>
        <end position="22"/>
    </location>
</feature>
<dbReference type="SMART" id="SM00131">
    <property type="entry name" value="KU"/>
    <property type="match status" value="1"/>
</dbReference>
<dbReference type="Pfam" id="PF00014">
    <property type="entry name" value="Kunitz_BPTI"/>
    <property type="match status" value="1"/>
</dbReference>
<gene>
    <name evidence="3" type="ORF">WMSIL1_LOCUS9141</name>
</gene>
<dbReference type="SUPFAM" id="SSF57362">
    <property type="entry name" value="BPTI-like"/>
    <property type="match status" value="1"/>
</dbReference>
<protein>
    <recommendedName>
        <fullName evidence="2">BPTI/Kunitz inhibitor domain-containing protein</fullName>
    </recommendedName>
</protein>
<evidence type="ECO:0000256" key="1">
    <source>
        <dbReference type="SAM" id="SignalP"/>
    </source>
</evidence>
<feature type="chain" id="PRO_5021809730" description="BPTI/Kunitz inhibitor domain-containing protein" evidence="1">
    <location>
        <begin position="23"/>
        <end position="97"/>
    </location>
</feature>
<keyword evidence="1" id="KW-0732">Signal</keyword>
<keyword evidence="4" id="KW-1185">Reference proteome</keyword>
<evidence type="ECO:0000313" key="4">
    <source>
        <dbReference type="Proteomes" id="UP000321570"/>
    </source>
</evidence>
<dbReference type="PRINTS" id="PR00759">
    <property type="entry name" value="BASICPTASE"/>
</dbReference>
<dbReference type="AlphaFoldDB" id="A0A564YU69"/>
<accession>A0A564YU69</accession>
<reference evidence="3 4" key="1">
    <citation type="submission" date="2019-07" db="EMBL/GenBank/DDBJ databases">
        <authorList>
            <person name="Jastrzebski P J."/>
            <person name="Paukszto L."/>
            <person name="Jastrzebski P J."/>
        </authorList>
    </citation>
    <scope>NUCLEOTIDE SEQUENCE [LARGE SCALE GENOMIC DNA]</scope>
    <source>
        <strain evidence="3 4">WMS-il1</strain>
    </source>
</reference>
<organism evidence="3 4">
    <name type="scientific">Hymenolepis diminuta</name>
    <name type="common">Rat tapeworm</name>
    <dbReference type="NCBI Taxonomy" id="6216"/>
    <lineage>
        <taxon>Eukaryota</taxon>
        <taxon>Metazoa</taxon>
        <taxon>Spiralia</taxon>
        <taxon>Lophotrochozoa</taxon>
        <taxon>Platyhelminthes</taxon>
        <taxon>Cestoda</taxon>
        <taxon>Eucestoda</taxon>
        <taxon>Cyclophyllidea</taxon>
        <taxon>Hymenolepididae</taxon>
        <taxon>Hymenolepis</taxon>
    </lineage>
</organism>
<dbReference type="Gene3D" id="4.10.410.10">
    <property type="entry name" value="Pancreatic trypsin inhibitor Kunitz domain"/>
    <property type="match status" value="1"/>
</dbReference>
<dbReference type="PROSITE" id="PS50279">
    <property type="entry name" value="BPTI_KUNITZ_2"/>
    <property type="match status" value="1"/>
</dbReference>